<evidence type="ECO:0008006" key="3">
    <source>
        <dbReference type="Google" id="ProtNLM"/>
    </source>
</evidence>
<organism evidence="1 2">
    <name type="scientific">Tautonia sociabilis</name>
    <dbReference type="NCBI Taxonomy" id="2080755"/>
    <lineage>
        <taxon>Bacteria</taxon>
        <taxon>Pseudomonadati</taxon>
        <taxon>Planctomycetota</taxon>
        <taxon>Planctomycetia</taxon>
        <taxon>Isosphaerales</taxon>
        <taxon>Isosphaeraceae</taxon>
        <taxon>Tautonia</taxon>
    </lineage>
</organism>
<dbReference type="EMBL" id="RYZH01000033">
    <property type="protein sequence ID" value="RUL86185.1"/>
    <property type="molecule type" value="Genomic_DNA"/>
</dbReference>
<gene>
    <name evidence="1" type="ORF">TsocGM_16610</name>
</gene>
<evidence type="ECO:0000313" key="2">
    <source>
        <dbReference type="Proteomes" id="UP000280296"/>
    </source>
</evidence>
<protein>
    <recommendedName>
        <fullName evidence="3">SbsA Ig-like domain-containing protein</fullName>
    </recommendedName>
</protein>
<dbReference type="AlphaFoldDB" id="A0A432MH09"/>
<keyword evidence="2" id="KW-1185">Reference proteome</keyword>
<reference evidence="1 2" key="1">
    <citation type="submission" date="2018-12" db="EMBL/GenBank/DDBJ databases">
        <authorList>
            <person name="Toschakov S.V."/>
        </authorList>
    </citation>
    <scope>NUCLEOTIDE SEQUENCE [LARGE SCALE GENOMIC DNA]</scope>
    <source>
        <strain evidence="1 2">GM2012</strain>
    </source>
</reference>
<reference evidence="1 2" key="2">
    <citation type="submission" date="2019-01" db="EMBL/GenBank/DDBJ databases">
        <title>Tautonia sociabilis, a novel thermotolerant planctomycete of Isosphaeraceae family, isolated from a 4000 m deep subterranean habitat.</title>
        <authorList>
            <person name="Kovaleva O.L."/>
            <person name="Elcheninov A.G."/>
            <person name="Van Heerden E."/>
            <person name="Toshchakov S.V."/>
            <person name="Novikov A."/>
            <person name="Bonch-Osmolovskaya E.A."/>
            <person name="Kublanov I.V."/>
        </authorList>
    </citation>
    <scope>NUCLEOTIDE SEQUENCE [LARGE SCALE GENOMIC DNA]</scope>
    <source>
        <strain evidence="1 2">GM2012</strain>
    </source>
</reference>
<dbReference type="Proteomes" id="UP000280296">
    <property type="component" value="Unassembled WGS sequence"/>
</dbReference>
<proteinExistence type="predicted"/>
<name>A0A432MH09_9BACT</name>
<comment type="caution">
    <text evidence="1">The sequence shown here is derived from an EMBL/GenBank/DDBJ whole genome shotgun (WGS) entry which is preliminary data.</text>
</comment>
<dbReference type="RefSeq" id="WP_126726584.1">
    <property type="nucleotide sequence ID" value="NZ_RYZH01000033.1"/>
</dbReference>
<accession>A0A432MH09</accession>
<sequence length="372" mass="40458">MIVLVVFALLGGGVPRDDQSPSRPTILLAEDGAFEVAGLDSRSLDLLRSADLDRQPPIVVAVAGAPEPMLGKVRVVGDRLRFEPRFSLRPGTTYQASFLPGRIPGGDPKASPIEAELSVPNPDDAEPARVLAVYPTADVLPENLLRFYLHFSSPMSRGEADHRITLLGPDGEPVIAPFLELDEELWDRSGTRMTLLIDPGRIKRGLLPREELGPVLEAGRSYELVVDPGWPDASGRPLASPFRKAFQAGPADETPPDPHSWRVTPPAAGSRDPLVVSFPEPLDHALAGRLLSVVDPSDRLVPGKVEVASAETRWVFSPERPWRAGTHRLRADTDLEDLAGNGIGRPFEVDVFDRVEQQVEARIIALPFEIGP</sequence>
<evidence type="ECO:0000313" key="1">
    <source>
        <dbReference type="EMBL" id="RUL86185.1"/>
    </source>
</evidence>
<dbReference type="OrthoDB" id="246488at2"/>